<evidence type="ECO:0000256" key="3">
    <source>
        <dbReference type="ARBA" id="ARBA00022634"/>
    </source>
</evidence>
<name>A0A139JR40_9MOLU</name>
<keyword evidence="6 8" id="KW-0418">Kinase</keyword>
<feature type="binding site" evidence="10">
    <location>
        <begin position="175"/>
        <end position="178"/>
    </location>
    <ligand>
        <name>substrate</name>
    </ligand>
</feature>
<evidence type="ECO:0000256" key="6">
    <source>
        <dbReference type="ARBA" id="ARBA00022777"/>
    </source>
</evidence>
<keyword evidence="4 8" id="KW-0808">Transferase</keyword>
<dbReference type="Proteomes" id="UP000070069">
    <property type="component" value="Unassembled WGS sequence"/>
</dbReference>
<dbReference type="EC" id="2.7.1.21" evidence="2 8"/>
<dbReference type="InterPro" id="IPR027417">
    <property type="entry name" value="P-loop_NTPase"/>
</dbReference>
<protein>
    <recommendedName>
        <fullName evidence="2 8">Thymidine kinase</fullName>
        <ecNumber evidence="2 8">2.7.1.21</ecNumber>
    </recommendedName>
</protein>
<evidence type="ECO:0000256" key="1">
    <source>
        <dbReference type="ARBA" id="ARBA00007587"/>
    </source>
</evidence>
<gene>
    <name evidence="8 13" type="primary">tdk</name>
    <name evidence="13" type="ORF">AXA84_0096</name>
</gene>
<dbReference type="GO" id="GO:0071897">
    <property type="term" value="P:DNA biosynthetic process"/>
    <property type="evidence" value="ECO:0007669"/>
    <property type="project" value="UniProtKB-KW"/>
</dbReference>
<dbReference type="GO" id="GO:0005829">
    <property type="term" value="C:cytosol"/>
    <property type="evidence" value="ECO:0007669"/>
    <property type="project" value="TreeGrafter"/>
</dbReference>
<evidence type="ECO:0000256" key="12">
    <source>
        <dbReference type="RuleBase" id="RU004165"/>
    </source>
</evidence>
<comment type="subunit">
    <text evidence="8">Homotetramer.</text>
</comment>
<feature type="active site" description="Proton acceptor" evidence="8 9">
    <location>
        <position position="92"/>
    </location>
</feature>
<dbReference type="Gene3D" id="3.40.50.300">
    <property type="entry name" value="P-loop containing nucleotide triphosphate hydrolases"/>
    <property type="match status" value="1"/>
</dbReference>
<organism evidence="13 14">
    <name type="scientific">Candidatus Phytoplasma oryzae</name>
    <dbReference type="NCBI Taxonomy" id="203274"/>
    <lineage>
        <taxon>Bacteria</taxon>
        <taxon>Bacillati</taxon>
        <taxon>Mycoplasmatota</taxon>
        <taxon>Mollicutes</taxon>
        <taxon>Acholeplasmatales</taxon>
        <taxon>Acholeplasmataceae</taxon>
        <taxon>Candidatus Phytoplasma</taxon>
        <taxon>16SrXI (Rice yellow dwarf group)</taxon>
    </lineage>
</organism>
<dbReference type="InterPro" id="IPR001267">
    <property type="entry name" value="Thymidine_kinase"/>
</dbReference>
<feature type="binding site" evidence="8">
    <location>
        <position position="187"/>
    </location>
    <ligand>
        <name>Zn(2+)</name>
        <dbReference type="ChEBI" id="CHEBI:29105"/>
    </ligand>
</feature>
<evidence type="ECO:0000256" key="11">
    <source>
        <dbReference type="RuleBase" id="RU000544"/>
    </source>
</evidence>
<feature type="binding site" evidence="8">
    <location>
        <position position="190"/>
    </location>
    <ligand>
        <name>Zn(2+)</name>
        <dbReference type="ChEBI" id="CHEBI:29105"/>
    </ligand>
</feature>
<accession>A0A139JR40</accession>
<comment type="caution">
    <text evidence="13">The sequence shown here is derived from an EMBL/GenBank/DDBJ whole genome shotgun (WGS) entry which is preliminary data.</text>
</comment>
<evidence type="ECO:0000256" key="2">
    <source>
        <dbReference type="ARBA" id="ARBA00012118"/>
    </source>
</evidence>
<dbReference type="Pfam" id="PF00265">
    <property type="entry name" value="TK"/>
    <property type="match status" value="1"/>
</dbReference>
<dbReference type="OrthoDB" id="9781579at2"/>
<dbReference type="GO" id="GO:0046104">
    <property type="term" value="P:thymidine metabolic process"/>
    <property type="evidence" value="ECO:0007669"/>
    <property type="project" value="TreeGrafter"/>
</dbReference>
<reference evidence="13 14" key="1">
    <citation type="submission" date="2016-02" db="EMBL/GenBank/DDBJ databases">
        <title>A draft genome sequence of Candidatus Phytoplasma oryzae strain Mbita1, the causative agent of Napier Grass stunt disease in Kenya.</title>
        <authorList>
            <person name="Fischer A."/>
            <person name="Santa-Cruz I."/>
            <person name="Wambua L."/>
            <person name="Olds C."/>
            <person name="Midega C."/>
            <person name="Dickinson M."/>
            <person name="Kawicha P."/>
            <person name="Khan Z."/>
            <person name="Masiga D."/>
            <person name="Jores J."/>
            <person name="Bernd S."/>
        </authorList>
    </citation>
    <scope>NUCLEOTIDE SEQUENCE [LARGE SCALE GENOMIC DNA]</scope>
    <source>
        <strain evidence="13">Mbita1</strain>
    </source>
</reference>
<keyword evidence="3 8" id="KW-0237">DNA synthesis</keyword>
<feature type="binding site" evidence="8">
    <location>
        <begin position="14"/>
        <end position="21"/>
    </location>
    <ligand>
        <name>ATP</name>
        <dbReference type="ChEBI" id="CHEBI:30616"/>
    </ligand>
</feature>
<evidence type="ECO:0000313" key="14">
    <source>
        <dbReference type="Proteomes" id="UP000070069"/>
    </source>
</evidence>
<dbReference type="PIRSF" id="PIRSF035805">
    <property type="entry name" value="TK_cell"/>
    <property type="match status" value="1"/>
</dbReference>
<keyword evidence="8" id="KW-0479">Metal-binding</keyword>
<dbReference type="SUPFAM" id="SSF52540">
    <property type="entry name" value="P-loop containing nucleoside triphosphate hydrolases"/>
    <property type="match status" value="1"/>
</dbReference>
<dbReference type="Gene3D" id="3.30.60.20">
    <property type="match status" value="1"/>
</dbReference>
<evidence type="ECO:0000256" key="7">
    <source>
        <dbReference type="ARBA" id="ARBA00022840"/>
    </source>
</evidence>
<comment type="similarity">
    <text evidence="1 8 12">Belongs to the thymidine kinase family.</text>
</comment>
<evidence type="ECO:0000313" key="13">
    <source>
        <dbReference type="EMBL" id="KXT29451.1"/>
    </source>
</evidence>
<dbReference type="GO" id="GO:0004797">
    <property type="term" value="F:thymidine kinase activity"/>
    <property type="evidence" value="ECO:0007669"/>
    <property type="project" value="UniProtKB-UniRule"/>
</dbReference>
<sequence>MIFNNKGFIEVICGPMFSGKTTALIAKINFLKSNNIDFLVFKPIIDKRYSIKKELVTHDLITFPSLVVHNSDEILDFVNKNKNNFDTLFIDEAQFFDSNIEKILNNLSFKGINIVISGLELDFCARPFGSMPYFLSIADKVTKLKATCMVCKKEASRTQRIMQNGNLPSSKDKVVLVGGLNFHEPRCKQCHIFL</sequence>
<keyword evidence="5 8" id="KW-0547">Nucleotide-binding</keyword>
<evidence type="ECO:0000256" key="8">
    <source>
        <dbReference type="HAMAP-Rule" id="MF_00124"/>
    </source>
</evidence>
<evidence type="ECO:0000256" key="5">
    <source>
        <dbReference type="ARBA" id="ARBA00022741"/>
    </source>
</evidence>
<dbReference type="PANTHER" id="PTHR11441:SF0">
    <property type="entry name" value="THYMIDINE KINASE, CYTOSOLIC"/>
    <property type="match status" value="1"/>
</dbReference>
<dbReference type="SUPFAM" id="SSF57716">
    <property type="entry name" value="Glucocorticoid receptor-like (DNA-binding domain)"/>
    <property type="match status" value="1"/>
</dbReference>
<comment type="catalytic activity">
    <reaction evidence="8 11">
        <text>thymidine + ATP = dTMP + ADP + H(+)</text>
        <dbReference type="Rhea" id="RHEA:19129"/>
        <dbReference type="ChEBI" id="CHEBI:15378"/>
        <dbReference type="ChEBI" id="CHEBI:17748"/>
        <dbReference type="ChEBI" id="CHEBI:30616"/>
        <dbReference type="ChEBI" id="CHEBI:63528"/>
        <dbReference type="ChEBI" id="CHEBI:456216"/>
        <dbReference type="EC" id="2.7.1.21"/>
    </reaction>
</comment>
<dbReference type="RefSeq" id="WP_066539922.1">
    <property type="nucleotide sequence ID" value="NZ_JHUK01000001.1"/>
</dbReference>
<comment type="subcellular location">
    <subcellularLocation>
        <location evidence="8">Cytoplasm</location>
    </subcellularLocation>
</comment>
<feature type="binding site" evidence="8">
    <location>
        <begin position="91"/>
        <end position="94"/>
    </location>
    <ligand>
        <name>ATP</name>
        <dbReference type="ChEBI" id="CHEBI:30616"/>
    </ligand>
</feature>
<dbReference type="EMBL" id="LTBM01000001">
    <property type="protein sequence ID" value="KXT29451.1"/>
    <property type="molecule type" value="Genomic_DNA"/>
</dbReference>
<dbReference type="GO" id="GO:0008270">
    <property type="term" value="F:zinc ion binding"/>
    <property type="evidence" value="ECO:0007669"/>
    <property type="project" value="UniProtKB-UniRule"/>
</dbReference>
<feature type="binding site" evidence="8">
    <location>
        <position position="148"/>
    </location>
    <ligand>
        <name>Zn(2+)</name>
        <dbReference type="ChEBI" id="CHEBI:29105"/>
    </ligand>
</feature>
<keyword evidence="8" id="KW-0963">Cytoplasm</keyword>
<dbReference type="PATRIC" id="fig|203274.3.peg.95"/>
<proteinExistence type="inferred from homology"/>
<evidence type="ECO:0000256" key="4">
    <source>
        <dbReference type="ARBA" id="ARBA00022679"/>
    </source>
</evidence>
<dbReference type="HAMAP" id="MF_00124">
    <property type="entry name" value="Thymidine_kinase"/>
    <property type="match status" value="1"/>
</dbReference>
<dbReference type="NCBIfam" id="NF003296">
    <property type="entry name" value="PRK04296.1-1"/>
    <property type="match status" value="1"/>
</dbReference>
<evidence type="ECO:0000256" key="9">
    <source>
        <dbReference type="PIRSR" id="PIRSR035805-1"/>
    </source>
</evidence>
<feature type="binding site" evidence="8">
    <location>
        <position position="151"/>
    </location>
    <ligand>
        <name>Zn(2+)</name>
        <dbReference type="ChEBI" id="CHEBI:29105"/>
    </ligand>
</feature>
<keyword evidence="7 8" id="KW-0067">ATP-binding</keyword>
<dbReference type="PANTHER" id="PTHR11441">
    <property type="entry name" value="THYMIDINE KINASE"/>
    <property type="match status" value="1"/>
</dbReference>
<dbReference type="AlphaFoldDB" id="A0A139JR40"/>
<evidence type="ECO:0000256" key="10">
    <source>
        <dbReference type="PIRSR" id="PIRSR035805-2"/>
    </source>
</evidence>
<dbReference type="GO" id="GO:0005524">
    <property type="term" value="F:ATP binding"/>
    <property type="evidence" value="ECO:0007669"/>
    <property type="project" value="UniProtKB-UniRule"/>
</dbReference>
<keyword evidence="8" id="KW-0862">Zinc</keyword>